<sequence>MAGDDGKPHCTIIVCNNIGPCGHELRPVRSRVQPFLSFWASSSAAAQEHSASQLTGACWSSLFRFALTWFDI</sequence>
<name>A0A0C3K145_PISTI</name>
<evidence type="ECO:0000313" key="2">
    <source>
        <dbReference type="Proteomes" id="UP000054217"/>
    </source>
</evidence>
<reference evidence="1 2" key="1">
    <citation type="submission" date="2014-04" db="EMBL/GenBank/DDBJ databases">
        <authorList>
            <consortium name="DOE Joint Genome Institute"/>
            <person name="Kuo A."/>
            <person name="Kohler A."/>
            <person name="Costa M.D."/>
            <person name="Nagy L.G."/>
            <person name="Floudas D."/>
            <person name="Copeland A."/>
            <person name="Barry K.W."/>
            <person name="Cichocki N."/>
            <person name="Veneault-Fourrey C."/>
            <person name="LaButti K."/>
            <person name="Lindquist E.A."/>
            <person name="Lipzen A."/>
            <person name="Lundell T."/>
            <person name="Morin E."/>
            <person name="Murat C."/>
            <person name="Sun H."/>
            <person name="Tunlid A."/>
            <person name="Henrissat B."/>
            <person name="Grigoriev I.V."/>
            <person name="Hibbett D.S."/>
            <person name="Martin F."/>
            <person name="Nordberg H.P."/>
            <person name="Cantor M.N."/>
            <person name="Hua S.X."/>
        </authorList>
    </citation>
    <scope>NUCLEOTIDE SEQUENCE [LARGE SCALE GENOMIC DNA]</scope>
    <source>
        <strain evidence="1 2">Marx 270</strain>
    </source>
</reference>
<dbReference type="AlphaFoldDB" id="A0A0C3K145"/>
<dbReference type="EMBL" id="KN831944">
    <property type="protein sequence ID" value="KIO15138.1"/>
    <property type="molecule type" value="Genomic_DNA"/>
</dbReference>
<dbReference type="HOGENOM" id="CLU_2723188_0_0_1"/>
<reference evidence="2" key="2">
    <citation type="submission" date="2015-01" db="EMBL/GenBank/DDBJ databases">
        <title>Evolutionary Origins and Diversification of the Mycorrhizal Mutualists.</title>
        <authorList>
            <consortium name="DOE Joint Genome Institute"/>
            <consortium name="Mycorrhizal Genomics Consortium"/>
            <person name="Kohler A."/>
            <person name="Kuo A."/>
            <person name="Nagy L.G."/>
            <person name="Floudas D."/>
            <person name="Copeland A."/>
            <person name="Barry K.W."/>
            <person name="Cichocki N."/>
            <person name="Veneault-Fourrey C."/>
            <person name="LaButti K."/>
            <person name="Lindquist E.A."/>
            <person name="Lipzen A."/>
            <person name="Lundell T."/>
            <person name="Morin E."/>
            <person name="Murat C."/>
            <person name="Riley R."/>
            <person name="Ohm R."/>
            <person name="Sun H."/>
            <person name="Tunlid A."/>
            <person name="Henrissat B."/>
            <person name="Grigoriev I.V."/>
            <person name="Hibbett D.S."/>
            <person name="Martin F."/>
        </authorList>
    </citation>
    <scope>NUCLEOTIDE SEQUENCE [LARGE SCALE GENOMIC DNA]</scope>
    <source>
        <strain evidence="2">Marx 270</strain>
    </source>
</reference>
<keyword evidence="2" id="KW-1185">Reference proteome</keyword>
<dbReference type="InParanoid" id="A0A0C3K145"/>
<accession>A0A0C3K145</accession>
<dbReference type="Proteomes" id="UP000054217">
    <property type="component" value="Unassembled WGS sequence"/>
</dbReference>
<proteinExistence type="predicted"/>
<organism evidence="1 2">
    <name type="scientific">Pisolithus tinctorius Marx 270</name>
    <dbReference type="NCBI Taxonomy" id="870435"/>
    <lineage>
        <taxon>Eukaryota</taxon>
        <taxon>Fungi</taxon>
        <taxon>Dikarya</taxon>
        <taxon>Basidiomycota</taxon>
        <taxon>Agaricomycotina</taxon>
        <taxon>Agaricomycetes</taxon>
        <taxon>Agaricomycetidae</taxon>
        <taxon>Boletales</taxon>
        <taxon>Sclerodermatineae</taxon>
        <taxon>Pisolithaceae</taxon>
        <taxon>Pisolithus</taxon>
    </lineage>
</organism>
<evidence type="ECO:0000313" key="1">
    <source>
        <dbReference type="EMBL" id="KIO15138.1"/>
    </source>
</evidence>
<protein>
    <submittedName>
        <fullName evidence="1">Uncharacterized protein</fullName>
    </submittedName>
</protein>
<gene>
    <name evidence="1" type="ORF">M404DRAFT_991843</name>
</gene>